<sequence>MEKTFFIIKPDGVRRGLVGEVLKRIEQRGLQLDRLELRTAPDESLIDKHYEALVDKDFYPNLRNYMTSGPLVVGVISGVEAISCWRAMMGATNPAQAQPGTIRGNFAQSPEKGKAIENIVHGSDSPESAEREIALWFS</sequence>
<dbReference type="NCBIfam" id="NF001908">
    <property type="entry name" value="PRK00668.1"/>
    <property type="match status" value="1"/>
</dbReference>
<keyword evidence="5 10" id="KW-0418">Kinase</keyword>
<dbReference type="PRINTS" id="PR01243">
    <property type="entry name" value="NUCDPKINASE"/>
</dbReference>
<dbReference type="InterPro" id="IPR036850">
    <property type="entry name" value="NDK-like_dom_sf"/>
</dbReference>
<evidence type="ECO:0000256" key="6">
    <source>
        <dbReference type="ARBA" id="ARBA00022840"/>
    </source>
</evidence>
<name>A0ABV4D6A5_9LACT</name>
<comment type="similarity">
    <text evidence="2 8 9">Belongs to the NDK family.</text>
</comment>
<feature type="active site" description="Pros-phosphohistidine intermediate" evidence="8">
    <location>
        <position position="121"/>
    </location>
</feature>
<keyword evidence="3 10" id="KW-0808">Transferase</keyword>
<feature type="binding site" evidence="8">
    <location>
        <position position="103"/>
    </location>
    <ligand>
        <name>ATP</name>
        <dbReference type="ChEBI" id="CHEBI:30616"/>
    </ligand>
</feature>
<dbReference type="GO" id="GO:0004550">
    <property type="term" value="F:nucleoside diphosphate kinase activity"/>
    <property type="evidence" value="ECO:0007669"/>
    <property type="project" value="UniProtKB-EC"/>
</dbReference>
<organism evidence="12 13">
    <name type="scientific">Lactococcus muris</name>
    <dbReference type="NCBI Taxonomy" id="2941330"/>
    <lineage>
        <taxon>Bacteria</taxon>
        <taxon>Bacillati</taxon>
        <taxon>Bacillota</taxon>
        <taxon>Bacilli</taxon>
        <taxon>Lactobacillales</taxon>
        <taxon>Streptococcaceae</taxon>
        <taxon>Lactococcus</taxon>
    </lineage>
</organism>
<feature type="binding site" evidence="8">
    <location>
        <position position="92"/>
    </location>
    <ligand>
        <name>ATP</name>
        <dbReference type="ChEBI" id="CHEBI:30616"/>
    </ligand>
</feature>
<dbReference type="SMART" id="SM00562">
    <property type="entry name" value="NDK"/>
    <property type="match status" value="1"/>
</dbReference>
<keyword evidence="13" id="KW-1185">Reference proteome</keyword>
<dbReference type="Gene3D" id="3.30.70.141">
    <property type="entry name" value="Nucleoside diphosphate kinase-like domain"/>
    <property type="match status" value="1"/>
</dbReference>
<dbReference type="InterPro" id="IPR023005">
    <property type="entry name" value="Nucleoside_diP_kinase_AS"/>
</dbReference>
<dbReference type="PROSITE" id="PS00469">
    <property type="entry name" value="NDPK"/>
    <property type="match status" value="1"/>
</dbReference>
<evidence type="ECO:0000313" key="13">
    <source>
        <dbReference type="Proteomes" id="UP001565242"/>
    </source>
</evidence>
<evidence type="ECO:0000256" key="1">
    <source>
        <dbReference type="ARBA" id="ARBA00001946"/>
    </source>
</evidence>
<dbReference type="Pfam" id="PF00334">
    <property type="entry name" value="NDK"/>
    <property type="match status" value="1"/>
</dbReference>
<comment type="caution">
    <text evidence="12">The sequence shown here is derived from an EMBL/GenBank/DDBJ whole genome shotgun (WGS) entry which is preliminary data.</text>
</comment>
<gene>
    <name evidence="12" type="primary">ndk</name>
    <name evidence="12" type="ORF">AALM99_00665</name>
</gene>
<comment type="catalytic activity">
    <reaction evidence="10">
        <text>a 2'-deoxyribonucleoside 5'-diphosphate + ATP = a 2'-deoxyribonucleoside 5'-triphosphate + ADP</text>
        <dbReference type="Rhea" id="RHEA:44640"/>
        <dbReference type="ChEBI" id="CHEBI:30616"/>
        <dbReference type="ChEBI" id="CHEBI:61560"/>
        <dbReference type="ChEBI" id="CHEBI:73316"/>
        <dbReference type="ChEBI" id="CHEBI:456216"/>
        <dbReference type="EC" id="2.7.4.6"/>
    </reaction>
</comment>
<keyword evidence="4 10" id="KW-0547">Nucleotide-binding</keyword>
<dbReference type="InterPro" id="IPR034907">
    <property type="entry name" value="NDK-like_dom"/>
</dbReference>
<keyword evidence="7" id="KW-0546">Nucleotide metabolism</keyword>
<evidence type="ECO:0000256" key="4">
    <source>
        <dbReference type="ARBA" id="ARBA00022741"/>
    </source>
</evidence>
<dbReference type="SUPFAM" id="SSF54919">
    <property type="entry name" value="Nucleoside diphosphate kinase, NDK"/>
    <property type="match status" value="1"/>
</dbReference>
<feature type="binding site" evidence="8">
    <location>
        <position position="58"/>
    </location>
    <ligand>
        <name>ATP</name>
        <dbReference type="ChEBI" id="CHEBI:30616"/>
    </ligand>
</feature>
<evidence type="ECO:0000256" key="8">
    <source>
        <dbReference type="PROSITE-ProRule" id="PRU00706"/>
    </source>
</evidence>
<feature type="domain" description="Nucleoside diphosphate kinase-like" evidence="11">
    <location>
        <begin position="1"/>
        <end position="138"/>
    </location>
</feature>
<evidence type="ECO:0000259" key="11">
    <source>
        <dbReference type="SMART" id="SM00562"/>
    </source>
</evidence>
<feature type="binding site" evidence="8">
    <location>
        <position position="9"/>
    </location>
    <ligand>
        <name>ATP</name>
        <dbReference type="ChEBI" id="CHEBI:30616"/>
    </ligand>
</feature>
<proteinExistence type="inferred from homology"/>
<feature type="binding site" evidence="8">
    <location>
        <position position="86"/>
    </location>
    <ligand>
        <name>ATP</name>
        <dbReference type="ChEBI" id="CHEBI:30616"/>
    </ligand>
</feature>
<evidence type="ECO:0000256" key="9">
    <source>
        <dbReference type="RuleBase" id="RU004011"/>
    </source>
</evidence>
<dbReference type="InterPro" id="IPR001564">
    <property type="entry name" value="Nucleoside_diP_kinase"/>
</dbReference>
<reference evidence="12 13" key="1">
    <citation type="submission" date="2024-03" db="EMBL/GenBank/DDBJ databases">
        <title>Mouse gut bacterial collection (mGBC) of GemPharmatech.</title>
        <authorList>
            <person name="He Y."/>
            <person name="Dong L."/>
            <person name="Wu D."/>
            <person name="Gao X."/>
            <person name="Lin Z."/>
        </authorList>
    </citation>
    <scope>NUCLEOTIDE SEQUENCE [LARGE SCALE GENOMIC DNA]</scope>
    <source>
        <strain evidence="12 13">20-218</strain>
    </source>
</reference>
<evidence type="ECO:0000313" key="12">
    <source>
        <dbReference type="EMBL" id="MEY8536955.1"/>
    </source>
</evidence>
<comment type="cofactor">
    <cofactor evidence="1">
        <name>Mg(2+)</name>
        <dbReference type="ChEBI" id="CHEBI:18420"/>
    </cofactor>
</comment>
<keyword evidence="6 10" id="KW-0067">ATP-binding</keyword>
<feature type="binding site" evidence="8">
    <location>
        <position position="118"/>
    </location>
    <ligand>
        <name>ATP</name>
        <dbReference type="ChEBI" id="CHEBI:30616"/>
    </ligand>
</feature>
<evidence type="ECO:0000256" key="3">
    <source>
        <dbReference type="ARBA" id="ARBA00022679"/>
    </source>
</evidence>
<dbReference type="EC" id="2.7.4.6" evidence="10"/>
<evidence type="ECO:0000256" key="7">
    <source>
        <dbReference type="ARBA" id="ARBA00023080"/>
    </source>
</evidence>
<evidence type="ECO:0000256" key="10">
    <source>
        <dbReference type="RuleBase" id="RU004013"/>
    </source>
</evidence>
<dbReference type="PROSITE" id="PS51374">
    <property type="entry name" value="NDPK_LIKE"/>
    <property type="match status" value="1"/>
</dbReference>
<dbReference type="EMBL" id="JBCLSQ010000001">
    <property type="protein sequence ID" value="MEY8536955.1"/>
    <property type="molecule type" value="Genomic_DNA"/>
</dbReference>
<evidence type="ECO:0000256" key="5">
    <source>
        <dbReference type="ARBA" id="ARBA00022777"/>
    </source>
</evidence>
<accession>A0ABV4D6A5</accession>
<evidence type="ECO:0000256" key="2">
    <source>
        <dbReference type="ARBA" id="ARBA00008142"/>
    </source>
</evidence>
<protein>
    <recommendedName>
        <fullName evidence="10">Nucleoside diphosphate kinase</fullName>
        <ecNumber evidence="10">2.7.4.6</ecNumber>
    </recommendedName>
</protein>
<dbReference type="Proteomes" id="UP001565242">
    <property type="component" value="Unassembled WGS sequence"/>
</dbReference>
<dbReference type="PANTHER" id="PTHR11349">
    <property type="entry name" value="NUCLEOSIDE DIPHOSPHATE KINASE"/>
    <property type="match status" value="1"/>
</dbReference>
<dbReference type="CDD" id="cd04413">
    <property type="entry name" value="NDPk_I"/>
    <property type="match status" value="1"/>
</dbReference>
<dbReference type="RefSeq" id="WP_202230772.1">
    <property type="nucleotide sequence ID" value="NZ_BAAFQO010000014.1"/>
</dbReference>